<feature type="region of interest" description="Disordered" evidence="1">
    <location>
        <begin position="33"/>
        <end position="69"/>
    </location>
</feature>
<keyword evidence="4" id="KW-1185">Reference proteome</keyword>
<gene>
    <name evidence="3" type="ORF">L596_022966</name>
</gene>
<dbReference type="AlphaFoldDB" id="A0A4U5MC62"/>
<accession>A0A4U5MC62</accession>
<keyword evidence="2" id="KW-0732">Signal</keyword>
<feature type="signal peptide" evidence="2">
    <location>
        <begin position="1"/>
        <end position="19"/>
    </location>
</feature>
<evidence type="ECO:0000256" key="1">
    <source>
        <dbReference type="SAM" id="MobiDB-lite"/>
    </source>
</evidence>
<evidence type="ECO:0000313" key="3">
    <source>
        <dbReference type="EMBL" id="TKR66717.1"/>
    </source>
</evidence>
<sequence length="184" mass="19795">MSIWETVVLFFLGVSPAFCQCYPKRSIETLAPFNPPEPIQRFTSTPSQPFPPTQKQPSTTKSVPLTPASSRTKSTTAVIPILTRFTGFSGTSASIVTQSTNAETTIYSLPTIPVTPSSLTTDSHSVTTKVVSTSIESNPTSLGPNSSPVRASTPRWTVSTSLKFGNHLSFSLLLGFLLLLKMLI</sequence>
<feature type="chain" id="PRO_5020780860" evidence="2">
    <location>
        <begin position="20"/>
        <end position="184"/>
    </location>
</feature>
<reference evidence="3 4" key="1">
    <citation type="journal article" date="2015" name="Genome Biol.">
        <title>Comparative genomics of Steinernema reveals deeply conserved gene regulatory networks.</title>
        <authorList>
            <person name="Dillman A.R."/>
            <person name="Macchietto M."/>
            <person name="Porter C.F."/>
            <person name="Rogers A."/>
            <person name="Williams B."/>
            <person name="Antoshechkin I."/>
            <person name="Lee M.M."/>
            <person name="Goodwin Z."/>
            <person name="Lu X."/>
            <person name="Lewis E.E."/>
            <person name="Goodrich-Blair H."/>
            <person name="Stock S.P."/>
            <person name="Adams B.J."/>
            <person name="Sternberg P.W."/>
            <person name="Mortazavi A."/>
        </authorList>
    </citation>
    <scope>NUCLEOTIDE SEQUENCE [LARGE SCALE GENOMIC DNA]</scope>
    <source>
        <strain evidence="3 4">ALL</strain>
    </source>
</reference>
<dbReference type="Proteomes" id="UP000298663">
    <property type="component" value="Unassembled WGS sequence"/>
</dbReference>
<evidence type="ECO:0000256" key="2">
    <source>
        <dbReference type="SAM" id="SignalP"/>
    </source>
</evidence>
<comment type="caution">
    <text evidence="3">The sequence shown here is derived from an EMBL/GenBank/DDBJ whole genome shotgun (WGS) entry which is preliminary data.</text>
</comment>
<organism evidence="3 4">
    <name type="scientific">Steinernema carpocapsae</name>
    <name type="common">Entomopathogenic nematode</name>
    <dbReference type="NCBI Taxonomy" id="34508"/>
    <lineage>
        <taxon>Eukaryota</taxon>
        <taxon>Metazoa</taxon>
        <taxon>Ecdysozoa</taxon>
        <taxon>Nematoda</taxon>
        <taxon>Chromadorea</taxon>
        <taxon>Rhabditida</taxon>
        <taxon>Tylenchina</taxon>
        <taxon>Panagrolaimomorpha</taxon>
        <taxon>Strongyloidoidea</taxon>
        <taxon>Steinernematidae</taxon>
        <taxon>Steinernema</taxon>
    </lineage>
</organism>
<reference evidence="3 4" key="2">
    <citation type="journal article" date="2019" name="G3 (Bethesda)">
        <title>Hybrid Assembly of the Genome of the Entomopathogenic Nematode Steinernema carpocapsae Identifies the X-Chromosome.</title>
        <authorList>
            <person name="Serra L."/>
            <person name="Macchietto M."/>
            <person name="Macias-Munoz A."/>
            <person name="McGill C.J."/>
            <person name="Rodriguez I.M."/>
            <person name="Rodriguez B."/>
            <person name="Murad R."/>
            <person name="Mortazavi A."/>
        </authorList>
    </citation>
    <scope>NUCLEOTIDE SEQUENCE [LARGE SCALE GENOMIC DNA]</scope>
    <source>
        <strain evidence="3 4">ALL</strain>
    </source>
</reference>
<name>A0A4U5MC62_STECR</name>
<protein>
    <submittedName>
        <fullName evidence="3">Uncharacterized protein</fullName>
    </submittedName>
</protein>
<evidence type="ECO:0000313" key="4">
    <source>
        <dbReference type="Proteomes" id="UP000298663"/>
    </source>
</evidence>
<proteinExistence type="predicted"/>
<dbReference type="EMBL" id="AZBU02000008">
    <property type="protein sequence ID" value="TKR66717.1"/>
    <property type="molecule type" value="Genomic_DNA"/>
</dbReference>